<gene>
    <name evidence="1" type="ORF">C9940_03505</name>
</gene>
<sequence>MEKNAKVGYINTEGQIEIEPEYVWAYSFSDGLAVITYNYRQYGYINRQGELVIEPQFEHAQPFNEGLAAIKIRDKWGYISRN</sequence>
<dbReference type="PANTHER" id="PTHR37841">
    <property type="entry name" value="GLR2918 PROTEIN"/>
    <property type="match status" value="1"/>
</dbReference>
<evidence type="ECO:0000313" key="1">
    <source>
        <dbReference type="EMBL" id="PTB86179.1"/>
    </source>
</evidence>
<dbReference type="InterPro" id="IPR032774">
    <property type="entry name" value="WG_beta_rep"/>
</dbReference>
<organism evidence="1">
    <name type="scientific">Pseudidiomarina aestuarii</name>
    <dbReference type="NCBI Taxonomy" id="624146"/>
    <lineage>
        <taxon>Bacteria</taxon>
        <taxon>Pseudomonadati</taxon>
        <taxon>Pseudomonadota</taxon>
        <taxon>Gammaproteobacteria</taxon>
        <taxon>Alteromonadales</taxon>
        <taxon>Idiomarinaceae</taxon>
        <taxon>Pseudidiomarina</taxon>
    </lineage>
</organism>
<dbReference type="PANTHER" id="PTHR37841:SF1">
    <property type="entry name" value="DUF3298 DOMAIN-CONTAINING PROTEIN"/>
    <property type="match status" value="1"/>
</dbReference>
<name>A0A2T4CX87_9GAMM</name>
<evidence type="ECO:0008006" key="2">
    <source>
        <dbReference type="Google" id="ProtNLM"/>
    </source>
</evidence>
<comment type="caution">
    <text evidence="1">The sequence shown here is derived from an EMBL/GenBank/DDBJ whole genome shotgun (WGS) entry which is preliminary data.</text>
</comment>
<dbReference type="Pfam" id="PF14903">
    <property type="entry name" value="WG_beta_rep"/>
    <property type="match status" value="2"/>
</dbReference>
<dbReference type="SUPFAM" id="SSF69360">
    <property type="entry name" value="Cell wall binding repeat"/>
    <property type="match status" value="1"/>
</dbReference>
<proteinExistence type="predicted"/>
<dbReference type="AlphaFoldDB" id="A0A2T4CX87"/>
<dbReference type="EMBL" id="PYVN01000033">
    <property type="protein sequence ID" value="PTB86179.1"/>
    <property type="molecule type" value="Genomic_DNA"/>
</dbReference>
<reference evidence="1" key="1">
    <citation type="submission" date="2018-03" db="EMBL/GenBank/DDBJ databases">
        <title>Cross-interface Injection: A General Nanoliter Liquid Handling Method Applied to Single Cells Genome Amplification Automated Nanoliter Liquid Handling Applied to Single Cell Multiple Displacement Amplification.</title>
        <authorList>
            <person name="Yun J."/>
            <person name="Xu P."/>
            <person name="Xu J."/>
            <person name="Dai X."/>
            <person name="Wang Y."/>
            <person name="Zheng X."/>
            <person name="Cao C."/>
            <person name="Yi Q."/>
            <person name="Zhu Y."/>
            <person name="Wang L."/>
            <person name="Dong Z."/>
            <person name="Huang Y."/>
            <person name="Huang L."/>
            <person name="Du W."/>
        </authorList>
    </citation>
    <scope>NUCLEOTIDE SEQUENCE [LARGE SCALE GENOMIC DNA]</scope>
    <source>
        <strain evidence="1">Z-D3-2</strain>
    </source>
</reference>
<accession>A0A2T4CX87</accession>
<protein>
    <recommendedName>
        <fullName evidence="2">WG repeat-containing protein</fullName>
    </recommendedName>
</protein>